<dbReference type="PIRSF" id="PIRSF004930">
    <property type="entry name" value="Tln_factor_SUA5"/>
    <property type="match status" value="1"/>
</dbReference>
<dbReference type="PANTHER" id="PTHR17490:SF16">
    <property type="entry name" value="THREONYLCARBAMOYL-AMP SYNTHASE"/>
    <property type="match status" value="1"/>
</dbReference>
<evidence type="ECO:0000256" key="6">
    <source>
        <dbReference type="ARBA" id="ARBA00022679"/>
    </source>
</evidence>
<evidence type="ECO:0000256" key="3">
    <source>
        <dbReference type="ARBA" id="ARBA00012584"/>
    </source>
</evidence>
<sequence>MQTVLTDSPAEAAAFLNQGELVAFPTETVYGLGADCRNDAAVSTIFTAKGRPSDNPLIVHISDPSRASLVAGDISPSAQLLMQRFFPGPLTVVLKKNDTVSPLVSAGLPTIGIRCPAHHRAREFLRLCHHPVAAPSANISGRPSSTDWQTVSHDLAGKIRCILKGEQSSIGVESTIVDCTGSKPVLLRTGAISRLDLEDAAGCMIADATRMTDEQPKSPGQKYQHYAPQAEVILYEHDMPPAVIPLKAGCISLGDPLPGCSITCRCHSLEEYAHHLFRFFRRCDISGAKAVYCELPPASGIGSALRDRLQRAAGHR</sequence>
<dbReference type="NCBIfam" id="TIGR00057">
    <property type="entry name" value="L-threonylcarbamoyladenylate synthase"/>
    <property type="match status" value="1"/>
</dbReference>
<keyword evidence="5 13" id="KW-0963">Cytoplasm</keyword>
<evidence type="ECO:0000313" key="16">
    <source>
        <dbReference type="Proteomes" id="UP000619838"/>
    </source>
</evidence>
<dbReference type="EMBL" id="JADGII010000003">
    <property type="protein sequence ID" value="MBF0636164.1"/>
    <property type="molecule type" value="Genomic_DNA"/>
</dbReference>
<keyword evidence="16" id="KW-1185">Reference proteome</keyword>
<keyword evidence="8 13" id="KW-0548">Nucleotidyltransferase</keyword>
<dbReference type="PANTHER" id="PTHR17490">
    <property type="entry name" value="SUA5"/>
    <property type="match status" value="1"/>
</dbReference>
<dbReference type="EC" id="2.7.7.87" evidence="3 13"/>
<evidence type="ECO:0000256" key="13">
    <source>
        <dbReference type="PIRNR" id="PIRNR004930"/>
    </source>
</evidence>
<evidence type="ECO:0000256" key="9">
    <source>
        <dbReference type="ARBA" id="ARBA00022741"/>
    </source>
</evidence>
<dbReference type="Pfam" id="PF01300">
    <property type="entry name" value="Sua5_yciO_yrdC"/>
    <property type="match status" value="1"/>
</dbReference>
<keyword evidence="7 13" id="KW-0819">tRNA processing</keyword>
<dbReference type="InterPro" id="IPR017945">
    <property type="entry name" value="DHBP_synth_RibB-like_a/b_dom"/>
</dbReference>
<comment type="similarity">
    <text evidence="2 13">Belongs to the SUA5 family.</text>
</comment>
<comment type="function">
    <text evidence="13">Required for the formation of a threonylcarbamoyl group on adenosine at position 37 (t(6)A37) in tRNAs that read codons beginning with adenine.</text>
</comment>
<accession>A0ABR9XQG3</accession>
<evidence type="ECO:0000256" key="1">
    <source>
        <dbReference type="ARBA" id="ARBA00004496"/>
    </source>
</evidence>
<dbReference type="Gene3D" id="3.40.50.11030">
    <property type="entry name" value="Threonylcarbamoyl-AMP synthase, C-terminal domain"/>
    <property type="match status" value="1"/>
</dbReference>
<comment type="catalytic activity">
    <reaction evidence="12 13">
        <text>L-threonine + hydrogencarbonate + ATP = L-threonylcarbamoyladenylate + diphosphate + H2O</text>
        <dbReference type="Rhea" id="RHEA:36407"/>
        <dbReference type="ChEBI" id="CHEBI:15377"/>
        <dbReference type="ChEBI" id="CHEBI:17544"/>
        <dbReference type="ChEBI" id="CHEBI:30616"/>
        <dbReference type="ChEBI" id="CHEBI:33019"/>
        <dbReference type="ChEBI" id="CHEBI:57926"/>
        <dbReference type="ChEBI" id="CHEBI:73682"/>
        <dbReference type="EC" id="2.7.7.87"/>
    </reaction>
</comment>
<keyword evidence="9 13" id="KW-0547">Nucleotide-binding</keyword>
<protein>
    <recommendedName>
        <fullName evidence="4 13">Threonylcarbamoyl-AMP synthase</fullName>
        <shortName evidence="13">TC-AMP synthase</shortName>
        <ecNumber evidence="3 13">2.7.7.87</ecNumber>
    </recommendedName>
    <alternativeName>
        <fullName evidence="11 13">L-threonylcarbamoyladenylate synthase</fullName>
    </alternativeName>
</protein>
<dbReference type="InterPro" id="IPR038385">
    <property type="entry name" value="Sua5/YwlC_C"/>
</dbReference>
<comment type="caution">
    <text evidence="15">The sequence shown here is derived from an EMBL/GenBank/DDBJ whole genome shotgun (WGS) entry which is preliminary data.</text>
</comment>
<evidence type="ECO:0000256" key="12">
    <source>
        <dbReference type="ARBA" id="ARBA00048366"/>
    </source>
</evidence>
<dbReference type="InterPro" id="IPR006070">
    <property type="entry name" value="Sua5-like_dom"/>
</dbReference>
<evidence type="ECO:0000313" key="15">
    <source>
        <dbReference type="EMBL" id="MBF0636164.1"/>
    </source>
</evidence>
<dbReference type="PROSITE" id="PS51163">
    <property type="entry name" value="YRDC"/>
    <property type="match status" value="1"/>
</dbReference>
<dbReference type="InterPro" id="IPR010923">
    <property type="entry name" value="T(6)A37_SUA5"/>
</dbReference>
<dbReference type="SUPFAM" id="SSF55821">
    <property type="entry name" value="YrdC/RibB"/>
    <property type="match status" value="1"/>
</dbReference>
<dbReference type="RefSeq" id="WP_114607584.1">
    <property type="nucleotide sequence ID" value="NZ_JABVZQ010000006.1"/>
</dbReference>
<evidence type="ECO:0000256" key="4">
    <source>
        <dbReference type="ARBA" id="ARBA00015492"/>
    </source>
</evidence>
<comment type="subcellular location">
    <subcellularLocation>
        <location evidence="1 13">Cytoplasm</location>
    </subcellularLocation>
</comment>
<evidence type="ECO:0000256" key="11">
    <source>
        <dbReference type="ARBA" id="ARBA00029774"/>
    </source>
</evidence>
<gene>
    <name evidence="15" type="ORF">INT08_03065</name>
</gene>
<reference evidence="15 16" key="1">
    <citation type="journal article" date="2020" name="Microorganisms">
        <title>Simultaneous Genome Sequencing of Prosthecochloris ethylica and Desulfuromonas acetoxidans within a Syntrophic Mixture Reveals Unique Pili and Protein Interactions.</title>
        <authorList>
            <person name="Kyndt J.A."/>
            <person name="Van Beeumen J.J."/>
            <person name="Meyer T.E."/>
        </authorList>
    </citation>
    <scope>NUCLEOTIDE SEQUENCE [LARGE SCALE GENOMIC DNA]</scope>
    <source>
        <strain evidence="15 16">N3</strain>
    </source>
</reference>
<dbReference type="Gene3D" id="3.90.870.10">
    <property type="entry name" value="DHBP synthase"/>
    <property type="match status" value="1"/>
</dbReference>
<dbReference type="InterPro" id="IPR050156">
    <property type="entry name" value="TC-AMP_synthase_SUA5"/>
</dbReference>
<feature type="domain" description="YrdC-like" evidence="14">
    <location>
        <begin position="6"/>
        <end position="192"/>
    </location>
</feature>
<dbReference type="Proteomes" id="UP000619838">
    <property type="component" value="Unassembled WGS sequence"/>
</dbReference>
<keyword evidence="6 13" id="KW-0808">Transferase</keyword>
<evidence type="ECO:0000259" key="14">
    <source>
        <dbReference type="PROSITE" id="PS51163"/>
    </source>
</evidence>
<organism evidence="15 16">
    <name type="scientific">Prosthecochloris ethylica</name>
    <dbReference type="NCBI Taxonomy" id="2743976"/>
    <lineage>
        <taxon>Bacteria</taxon>
        <taxon>Pseudomonadati</taxon>
        <taxon>Chlorobiota</taxon>
        <taxon>Chlorobiia</taxon>
        <taxon>Chlorobiales</taxon>
        <taxon>Chlorobiaceae</taxon>
        <taxon>Prosthecochloris</taxon>
    </lineage>
</organism>
<evidence type="ECO:0000256" key="5">
    <source>
        <dbReference type="ARBA" id="ARBA00022490"/>
    </source>
</evidence>
<dbReference type="Pfam" id="PF03481">
    <property type="entry name" value="Sua5_C"/>
    <property type="match status" value="1"/>
</dbReference>
<evidence type="ECO:0000256" key="7">
    <source>
        <dbReference type="ARBA" id="ARBA00022694"/>
    </source>
</evidence>
<evidence type="ECO:0000256" key="8">
    <source>
        <dbReference type="ARBA" id="ARBA00022695"/>
    </source>
</evidence>
<name>A0ABR9XQG3_9CHLB</name>
<evidence type="ECO:0000256" key="2">
    <source>
        <dbReference type="ARBA" id="ARBA00007663"/>
    </source>
</evidence>
<dbReference type="InterPro" id="IPR005145">
    <property type="entry name" value="Sua5_C"/>
</dbReference>
<keyword evidence="10 13" id="KW-0067">ATP-binding</keyword>
<evidence type="ECO:0000256" key="10">
    <source>
        <dbReference type="ARBA" id="ARBA00022840"/>
    </source>
</evidence>
<proteinExistence type="inferred from homology"/>